<dbReference type="GO" id="GO:0005524">
    <property type="term" value="F:ATP binding"/>
    <property type="evidence" value="ECO:0007669"/>
    <property type="project" value="InterPro"/>
</dbReference>
<dbReference type="Gene3D" id="3.10.590.10">
    <property type="entry name" value="ph1033 like domains"/>
    <property type="match status" value="1"/>
</dbReference>
<evidence type="ECO:0000313" key="9">
    <source>
        <dbReference type="Proteomes" id="UP000044602"/>
    </source>
</evidence>
<dbReference type="GO" id="GO:0016705">
    <property type="term" value="F:oxidoreductase activity, acting on paired donors, with incorporation or reduction of molecular oxygen"/>
    <property type="evidence" value="ECO:0007669"/>
    <property type="project" value="InterPro"/>
</dbReference>
<protein>
    <recommendedName>
        <fullName evidence="10">Protein kinase domain-containing protein</fullName>
    </recommendedName>
</protein>
<feature type="domain" description="Protein kinase" evidence="6">
    <location>
        <begin position="54"/>
        <end position="331"/>
    </location>
</feature>
<keyword evidence="4 5" id="KW-0408">Iron</keyword>
<dbReference type="Pfam" id="PF00067">
    <property type="entry name" value="p450"/>
    <property type="match status" value="1"/>
</dbReference>
<dbReference type="SUPFAM" id="SSF56112">
    <property type="entry name" value="Protein kinase-like (PK-like)"/>
    <property type="match status" value="1"/>
</dbReference>
<organism evidence="8 9">
    <name type="scientific">Verticillium longisporum</name>
    <name type="common">Verticillium dahliae var. longisporum</name>
    <dbReference type="NCBI Taxonomy" id="100787"/>
    <lineage>
        <taxon>Eukaryota</taxon>
        <taxon>Fungi</taxon>
        <taxon>Dikarya</taxon>
        <taxon>Ascomycota</taxon>
        <taxon>Pezizomycotina</taxon>
        <taxon>Sordariomycetes</taxon>
        <taxon>Hypocreomycetidae</taxon>
        <taxon>Glomerellales</taxon>
        <taxon>Plectosphaerellaceae</taxon>
        <taxon>Verticillium</taxon>
    </lineage>
</organism>
<name>A0A0G4MX51_VERLO</name>
<evidence type="ECO:0000259" key="7">
    <source>
        <dbReference type="PROSITE" id="PS50882"/>
    </source>
</evidence>
<evidence type="ECO:0000256" key="5">
    <source>
        <dbReference type="PIRSR" id="PIRSR602401-1"/>
    </source>
</evidence>
<keyword evidence="9" id="KW-1185">Reference proteome</keyword>
<evidence type="ECO:0000256" key="2">
    <source>
        <dbReference type="ARBA" id="ARBA00022617"/>
    </source>
</evidence>
<dbReference type="InterPro" id="IPR008271">
    <property type="entry name" value="Ser/Thr_kinase_AS"/>
</dbReference>
<dbReference type="PANTHER" id="PTHR24305:SF166">
    <property type="entry name" value="CYTOCHROME P450 12A4, MITOCHONDRIAL-RELATED"/>
    <property type="match status" value="1"/>
</dbReference>
<comment type="cofactor">
    <cofactor evidence="5">
        <name>heme</name>
        <dbReference type="ChEBI" id="CHEBI:30413"/>
    </cofactor>
</comment>
<feature type="domain" description="YTH" evidence="7">
    <location>
        <begin position="419"/>
        <end position="552"/>
    </location>
</feature>
<dbReference type="GO" id="GO:0005506">
    <property type="term" value="F:iron ion binding"/>
    <property type="evidence" value="ECO:0007669"/>
    <property type="project" value="InterPro"/>
</dbReference>
<evidence type="ECO:0000256" key="4">
    <source>
        <dbReference type="ARBA" id="ARBA00023004"/>
    </source>
</evidence>
<dbReference type="PRINTS" id="PR00463">
    <property type="entry name" value="EP450I"/>
</dbReference>
<evidence type="ECO:0000256" key="3">
    <source>
        <dbReference type="ARBA" id="ARBA00022723"/>
    </source>
</evidence>
<dbReference type="CDD" id="cd21134">
    <property type="entry name" value="YTH"/>
    <property type="match status" value="1"/>
</dbReference>
<dbReference type="Gene3D" id="1.10.630.10">
    <property type="entry name" value="Cytochrome P450"/>
    <property type="match status" value="1"/>
</dbReference>
<proteinExistence type="inferred from homology"/>
<dbReference type="InterPro" id="IPR001128">
    <property type="entry name" value="Cyt_P450"/>
</dbReference>
<evidence type="ECO:0000313" key="8">
    <source>
        <dbReference type="EMBL" id="CRK38926.1"/>
    </source>
</evidence>
<dbReference type="Pfam" id="PF00069">
    <property type="entry name" value="Pkinase"/>
    <property type="match status" value="1"/>
</dbReference>
<dbReference type="EMBL" id="CVQH01025749">
    <property type="protein sequence ID" value="CRK38926.1"/>
    <property type="molecule type" value="Genomic_DNA"/>
</dbReference>
<dbReference type="InterPro" id="IPR011009">
    <property type="entry name" value="Kinase-like_dom_sf"/>
</dbReference>
<evidence type="ECO:0008006" key="10">
    <source>
        <dbReference type="Google" id="ProtNLM"/>
    </source>
</evidence>
<feature type="binding site" description="axial binding residue" evidence="5">
    <location>
        <position position="1112"/>
    </location>
    <ligand>
        <name>heme</name>
        <dbReference type="ChEBI" id="CHEBI:30413"/>
    </ligand>
    <ligandPart>
        <name>Fe</name>
        <dbReference type="ChEBI" id="CHEBI:18248"/>
    </ligandPart>
</feature>
<dbReference type="STRING" id="100787.A0A0G4MX51"/>
<dbReference type="CDD" id="cd11069">
    <property type="entry name" value="CYP_FUM15-like"/>
    <property type="match status" value="1"/>
</dbReference>
<accession>A0A0G4MX51</accession>
<sequence>MGSSVGANMPSPLVLRCRLQTEFLDGCVKHKRRVSMLHLAPRSSSLDTVFEELWDIEPTIGRGSFGVVRFERLRGHPSVRFQSSSHRVRAVKEISKRMPDGHHWDYMKELEAIAKFSQPNYAPFFVRTRGWFENAESVFITMEYYPLGDLRRFMDSQSPFPESLTSHIIRQLTRGINYMHASGFAHRDLKPANILVASTSPRWSVRIADFGISKQALEGGTYLRTMHIGTFGYMAPEVLGFNAQNNPRAAYSVTVDMWAIGVIALELLMKRHPFPNVSDLVGHVHGTRTVQYDGVLGVHPSDLCRDFIGGLLTPHPAMRPAASVAVKHPWLKEIKVEIVDSEDDEPLFVEDYPQDEDMTMRHRDAVTPASLPSLAWSNLRLTAGAPASDAGTLMSTQAGLQLDRSGLLPSFQALSLETTRYFILRSDNQTDVETSIAHGIWTSSPRVNKIIEKGHTRSGGKVVFFFSVIKSQRFCGVAQMTSPMDWNHTDEHWLEDSWRGRFTVDWLCLTELSFSKVKDVPVSQRTPGFRAIACYDGTEISPDSAHQLLRSFERPIRFSFVFKVTFQLGSTLSSSEPSRYGAMHLGISVLAGLVLAVGSTRTALDVGLSPLRVFLLAFLAQYSLLKAYRVFVYPRYVSELRHLPGPTVSPESCSFPVWLDNLDRRVFTDRVAKDDHFFIGQMARQLLTPGPVDIFLDWMRRWPDEPLIRYLSIGNSETIMVNSPAVLKEMQQTKSYSFCKPKIAARMFSPITGHGILFAEGDIHKRQRNQLSRPFSLSNVKKLLPVLQGKARELSAALGRDVMSPDNAKAVAVEPFFQKAALDVLAIASIGYDLGSLSTPSACFHAVYDRIIHQPRLGHVLTFLDGHVPLRAWLPLPLNRRWLRDNALIRQMLLGKLQLQKRRVLRRREGPGGGVVEGPEGGDHVPGGHGRDLLSFILEDCRGPPGQEDWDDQELLDFVLNFIAGGHETIGTALTWASHVLSTRSDVQAQLHAEIEALYRGKPEAAWNPQYAEIESLRHLNNFVRELLRVYSPALFLPREASEDVTLANTLIPKGTLVVIVPAVTHFNTQIWGPDAEAFRPGRWDERGEKGEPGLGSDPYAFVPFLHGPRGCIGKAFAMITLKVMIIEMVRQFGFTTPPGENSVVEYANPNFTLRPKDDLRVVVEKRHKSDVVGDTR</sequence>
<dbReference type="SMART" id="SM00220">
    <property type="entry name" value="S_TKc"/>
    <property type="match status" value="1"/>
</dbReference>
<dbReference type="PRINTS" id="PR00385">
    <property type="entry name" value="P450"/>
</dbReference>
<dbReference type="AlphaFoldDB" id="A0A0G4MX51"/>
<dbReference type="PANTHER" id="PTHR24305">
    <property type="entry name" value="CYTOCHROME P450"/>
    <property type="match status" value="1"/>
</dbReference>
<keyword evidence="2 5" id="KW-0349">Heme</keyword>
<evidence type="ECO:0000259" key="6">
    <source>
        <dbReference type="PROSITE" id="PS50011"/>
    </source>
</evidence>
<reference evidence="8 9" key="1">
    <citation type="submission" date="2015-05" db="EMBL/GenBank/DDBJ databases">
        <authorList>
            <person name="Wang D.B."/>
            <person name="Wang M."/>
        </authorList>
    </citation>
    <scope>NUCLEOTIDE SEQUENCE [LARGE SCALE GENOMIC DNA]</scope>
    <source>
        <strain evidence="8">VL1</strain>
    </source>
</reference>
<dbReference type="GO" id="GO:0003723">
    <property type="term" value="F:RNA binding"/>
    <property type="evidence" value="ECO:0007669"/>
    <property type="project" value="InterPro"/>
</dbReference>
<keyword evidence="3 5" id="KW-0479">Metal-binding</keyword>
<dbReference type="PROSITE" id="PS50882">
    <property type="entry name" value="YTH"/>
    <property type="match status" value="1"/>
</dbReference>
<dbReference type="InterPro" id="IPR007275">
    <property type="entry name" value="YTH_domain"/>
</dbReference>
<dbReference type="GO" id="GO:0004497">
    <property type="term" value="F:monooxygenase activity"/>
    <property type="evidence" value="ECO:0007669"/>
    <property type="project" value="InterPro"/>
</dbReference>
<evidence type="ECO:0000256" key="1">
    <source>
        <dbReference type="ARBA" id="ARBA00010617"/>
    </source>
</evidence>
<dbReference type="SUPFAM" id="SSF48264">
    <property type="entry name" value="Cytochrome P450"/>
    <property type="match status" value="1"/>
</dbReference>
<dbReference type="PROSITE" id="PS00108">
    <property type="entry name" value="PROTEIN_KINASE_ST"/>
    <property type="match status" value="1"/>
</dbReference>
<dbReference type="InterPro" id="IPR000719">
    <property type="entry name" value="Prot_kinase_dom"/>
</dbReference>
<gene>
    <name evidence="8" type="ORF">BN1708_007904</name>
</gene>
<dbReference type="InterPro" id="IPR002401">
    <property type="entry name" value="Cyt_P450_E_grp-I"/>
</dbReference>
<dbReference type="PROSITE" id="PS50011">
    <property type="entry name" value="PROTEIN_KINASE_DOM"/>
    <property type="match status" value="1"/>
</dbReference>
<dbReference type="Pfam" id="PF04146">
    <property type="entry name" value="YTH"/>
    <property type="match status" value="1"/>
</dbReference>
<dbReference type="InterPro" id="IPR036396">
    <property type="entry name" value="Cyt_P450_sf"/>
</dbReference>
<dbReference type="Proteomes" id="UP000044602">
    <property type="component" value="Unassembled WGS sequence"/>
</dbReference>
<dbReference type="GO" id="GO:0020037">
    <property type="term" value="F:heme binding"/>
    <property type="evidence" value="ECO:0007669"/>
    <property type="project" value="InterPro"/>
</dbReference>
<dbReference type="InterPro" id="IPR050121">
    <property type="entry name" value="Cytochrome_P450_monoxygenase"/>
</dbReference>
<comment type="similarity">
    <text evidence="1">Belongs to the cytochrome P450 family.</text>
</comment>
<dbReference type="GO" id="GO:0004672">
    <property type="term" value="F:protein kinase activity"/>
    <property type="evidence" value="ECO:0007669"/>
    <property type="project" value="InterPro"/>
</dbReference>
<dbReference type="Gene3D" id="1.10.510.10">
    <property type="entry name" value="Transferase(Phosphotransferase) domain 1"/>
    <property type="match status" value="1"/>
</dbReference>